<dbReference type="RefSeq" id="WP_008068707.1">
    <property type="nucleotide sequence ID" value="NZ_AQWK01000010.1"/>
</dbReference>
<dbReference type="HOGENOM" id="CLU_105078_0_0_5"/>
<proteinExistence type="predicted"/>
<dbReference type="Proteomes" id="UP000004728">
    <property type="component" value="Unassembled WGS sequence"/>
</dbReference>
<evidence type="ECO:0000256" key="1">
    <source>
        <dbReference type="SAM" id="MobiDB-lite"/>
    </source>
</evidence>
<sequence length="201" mass="21959">MFHSIRLSSQGNASGMAALLDAIARASARPRYAFMLLCLIAEVADGNGQAGPFVARGNTLLTLRDWLSEGLLPIGARDPRRKALTERVRDDLARKGKLTANPDEADASIAMEARDRIRSSTKTNLSRAASEMVRAGLLRRHYAGYCVDHHNRGGHRHVVYELIGEARCLLGLIPGQTDVRATHPEMPSPPPASRQGEFAFH</sequence>
<gene>
    <name evidence="2" type="ORF">Y88_1811</name>
</gene>
<dbReference type="InParanoid" id="F1Z3U6"/>
<dbReference type="EMBL" id="AEWJ01000013">
    <property type="protein sequence ID" value="EGD60730.1"/>
    <property type="molecule type" value="Genomic_DNA"/>
</dbReference>
<reference evidence="2 3" key="1">
    <citation type="journal article" date="2012" name="J. Bacteriol.">
        <title>Draft Genome Sequence of Novosphingobium nitrogenifigens Y88T.</title>
        <authorList>
            <person name="Strabala T.J."/>
            <person name="Macdonald L."/>
            <person name="Liu V."/>
            <person name="Smit A.M."/>
        </authorList>
    </citation>
    <scope>NUCLEOTIDE SEQUENCE [LARGE SCALE GENOMIC DNA]</scope>
    <source>
        <strain evidence="2 3">DSM 19370</strain>
    </source>
</reference>
<organism evidence="2 3">
    <name type="scientific">Novosphingobium nitrogenifigens DSM 19370</name>
    <dbReference type="NCBI Taxonomy" id="983920"/>
    <lineage>
        <taxon>Bacteria</taxon>
        <taxon>Pseudomonadati</taxon>
        <taxon>Pseudomonadota</taxon>
        <taxon>Alphaproteobacteria</taxon>
        <taxon>Sphingomonadales</taxon>
        <taxon>Sphingomonadaceae</taxon>
        <taxon>Novosphingobium</taxon>
    </lineage>
</organism>
<name>F1Z3U6_9SPHN</name>
<accession>F1Z3U6</accession>
<evidence type="ECO:0000313" key="3">
    <source>
        <dbReference type="Proteomes" id="UP000004728"/>
    </source>
</evidence>
<comment type="caution">
    <text evidence="2">The sequence shown here is derived from an EMBL/GenBank/DDBJ whole genome shotgun (WGS) entry which is preliminary data.</text>
</comment>
<dbReference type="OrthoDB" id="7471348at2"/>
<evidence type="ECO:0000313" key="2">
    <source>
        <dbReference type="EMBL" id="EGD60730.1"/>
    </source>
</evidence>
<feature type="region of interest" description="Disordered" evidence="1">
    <location>
        <begin position="179"/>
        <end position="201"/>
    </location>
</feature>
<dbReference type="AlphaFoldDB" id="F1Z3U6"/>
<protein>
    <submittedName>
        <fullName evidence="2">Uncharacterized protein</fullName>
    </submittedName>
</protein>
<keyword evidence="3" id="KW-1185">Reference proteome</keyword>